<accession>A0A1H2LVD6</accession>
<dbReference type="EMBL" id="LT629791">
    <property type="protein sequence ID" value="SDU84812.1"/>
    <property type="molecule type" value="Genomic_DNA"/>
</dbReference>
<sequence length="291" mass="30353">MRIVHHLALGLILTFSLSAAGLTAGGAGPEPAAAPGAAPDVASHLGRWNYDQPDRDRGINIAELRCPAAEPGCASPFPHVPAGSVVSLPQVGGIVLTQAANGTVIGRTDQGCTWQFVARQRSLELHPAPQYCLNPTIRSGYTLTSWTITAAGRRAEEAITGISHHPSGDYEFALDNGRRTRAEDRSAPDPARRFVGTWTYDSADPAANVNVGILRTAGSDGAVQVRSEPQTGSVTVTSERPGALSVHTRDGCRWTFAVSGNTAVLDPAGQTCRVAGSTTGSPRPTCSLAGR</sequence>
<feature type="signal peptide" evidence="1">
    <location>
        <begin position="1"/>
        <end position="19"/>
    </location>
</feature>
<keyword evidence="1" id="KW-0732">Signal</keyword>
<feature type="chain" id="PRO_5039429797" evidence="1">
    <location>
        <begin position="20"/>
        <end position="291"/>
    </location>
</feature>
<proteinExistence type="predicted"/>
<evidence type="ECO:0000256" key="1">
    <source>
        <dbReference type="SAM" id="SignalP"/>
    </source>
</evidence>
<reference evidence="3" key="1">
    <citation type="submission" date="2016-10" db="EMBL/GenBank/DDBJ databases">
        <authorList>
            <person name="Varghese N."/>
            <person name="Submissions S."/>
        </authorList>
    </citation>
    <scope>NUCLEOTIDE SEQUENCE [LARGE SCALE GENOMIC DNA]</scope>
    <source>
        <strain evidence="3">DSM 45079</strain>
    </source>
</reference>
<protein>
    <submittedName>
        <fullName evidence="2">Uncharacterized protein</fullName>
    </submittedName>
</protein>
<dbReference type="OrthoDB" id="4526041at2"/>
<dbReference type="RefSeq" id="WP_046772754.1">
    <property type="nucleotide sequence ID" value="NZ_LBMC01000076.1"/>
</dbReference>
<dbReference type="AlphaFoldDB" id="A0A1H2LVD6"/>
<dbReference type="Proteomes" id="UP000182977">
    <property type="component" value="Chromosome I"/>
</dbReference>
<gene>
    <name evidence="2" type="ORF">SAMN04488563_6698</name>
</gene>
<organism evidence="2 3">
    <name type="scientific">Jiangella alkaliphila</name>
    <dbReference type="NCBI Taxonomy" id="419479"/>
    <lineage>
        <taxon>Bacteria</taxon>
        <taxon>Bacillati</taxon>
        <taxon>Actinomycetota</taxon>
        <taxon>Actinomycetes</taxon>
        <taxon>Jiangellales</taxon>
        <taxon>Jiangellaceae</taxon>
        <taxon>Jiangella</taxon>
    </lineage>
</organism>
<keyword evidence="3" id="KW-1185">Reference proteome</keyword>
<evidence type="ECO:0000313" key="2">
    <source>
        <dbReference type="EMBL" id="SDU84812.1"/>
    </source>
</evidence>
<dbReference type="STRING" id="419479.SAMN04488563_6698"/>
<evidence type="ECO:0000313" key="3">
    <source>
        <dbReference type="Proteomes" id="UP000182977"/>
    </source>
</evidence>
<name>A0A1H2LVD6_9ACTN</name>